<dbReference type="Proteomes" id="UP001155587">
    <property type="component" value="Unassembled WGS sequence"/>
</dbReference>
<proteinExistence type="predicted"/>
<dbReference type="EMBL" id="JAKRRY010000036">
    <property type="protein sequence ID" value="MCW8348371.1"/>
    <property type="molecule type" value="Genomic_DNA"/>
</dbReference>
<dbReference type="RefSeq" id="WP_265676887.1">
    <property type="nucleotide sequence ID" value="NZ_JAKRRY010000036.1"/>
</dbReference>
<feature type="transmembrane region" description="Helical" evidence="1">
    <location>
        <begin position="21"/>
        <end position="43"/>
    </location>
</feature>
<dbReference type="Pfam" id="PF05137">
    <property type="entry name" value="PilN"/>
    <property type="match status" value="1"/>
</dbReference>
<dbReference type="InterPro" id="IPR007813">
    <property type="entry name" value="PilN"/>
</dbReference>
<keyword evidence="3" id="KW-1185">Reference proteome</keyword>
<keyword evidence="1" id="KW-0472">Membrane</keyword>
<organism evidence="2 3">
    <name type="scientific">Vibrio qingdaonensis</name>
    <dbReference type="NCBI Taxonomy" id="2829491"/>
    <lineage>
        <taxon>Bacteria</taxon>
        <taxon>Pseudomonadati</taxon>
        <taxon>Pseudomonadota</taxon>
        <taxon>Gammaproteobacteria</taxon>
        <taxon>Vibrionales</taxon>
        <taxon>Vibrionaceae</taxon>
        <taxon>Vibrio</taxon>
    </lineage>
</organism>
<dbReference type="PANTHER" id="PTHR40278:SF2">
    <property type="entry name" value="TYPE IV PILUS INNER MEMBRANE COMPONENT PILN"/>
    <property type="match status" value="1"/>
</dbReference>
<evidence type="ECO:0000256" key="1">
    <source>
        <dbReference type="SAM" id="Phobius"/>
    </source>
</evidence>
<dbReference type="GO" id="GO:0043107">
    <property type="term" value="P:type IV pilus-dependent motility"/>
    <property type="evidence" value="ECO:0007669"/>
    <property type="project" value="TreeGrafter"/>
</dbReference>
<name>A0A9X3CRE8_9VIBR</name>
<dbReference type="GO" id="GO:0043683">
    <property type="term" value="P:type IV pilus assembly"/>
    <property type="evidence" value="ECO:0007669"/>
    <property type="project" value="TreeGrafter"/>
</dbReference>
<evidence type="ECO:0000313" key="2">
    <source>
        <dbReference type="EMBL" id="MCW8348371.1"/>
    </source>
</evidence>
<keyword evidence="1" id="KW-1133">Transmembrane helix</keyword>
<dbReference type="PANTHER" id="PTHR40278">
    <property type="entry name" value="DNA UTILIZATION PROTEIN HOFN"/>
    <property type="match status" value="1"/>
</dbReference>
<protein>
    <submittedName>
        <fullName evidence="2">PilN domain-containing protein</fullName>
    </submittedName>
</protein>
<evidence type="ECO:0000313" key="3">
    <source>
        <dbReference type="Proteomes" id="UP001155587"/>
    </source>
</evidence>
<accession>A0A9X3CRE8</accession>
<sequence>MEMVNLLPWRENRRHQHRRRFVVALIVSVVIAAATVQTAMWYVSMQIEEQQARQRYLQQKVTEYQKDIASLVKVTQSHTALEQRLGYVEMLQIQRNKTTLVMNALPTLVPNGVYVDKVRMEGTNFKLSGISSSTAKLAQMLDRFESSGLLQNVDMHSIVHGSQRFGQSYQSFNISFQFNSNSLMDSTSAAPRTGGDRLK</sequence>
<keyword evidence="1" id="KW-0812">Transmembrane</keyword>
<comment type="caution">
    <text evidence="2">The sequence shown here is derived from an EMBL/GenBank/DDBJ whole genome shotgun (WGS) entry which is preliminary data.</text>
</comment>
<gene>
    <name evidence="2" type="ORF">MD535_20510</name>
</gene>
<dbReference type="InterPro" id="IPR052534">
    <property type="entry name" value="Extracell_DNA_Util/SecSys_Comp"/>
</dbReference>
<reference evidence="2" key="1">
    <citation type="submission" date="2022-02" db="EMBL/GenBank/DDBJ databases">
        <title>Vibrio sp. nov, a new bacterium isolated from seawater.</title>
        <authorList>
            <person name="Yuan Y."/>
        </authorList>
    </citation>
    <scope>NUCLEOTIDE SEQUENCE</scope>
    <source>
        <strain evidence="2">ZSDZ65</strain>
    </source>
</reference>
<dbReference type="AlphaFoldDB" id="A0A9X3CRE8"/>